<feature type="domain" description="Cadherin" evidence="20">
    <location>
        <begin position="2722"/>
        <end position="2818"/>
    </location>
</feature>
<dbReference type="FunFam" id="2.60.40.60:FF:000039">
    <property type="entry name" value="FAT atypical cadherin 3"/>
    <property type="match status" value="1"/>
</dbReference>
<dbReference type="OrthoDB" id="6252479at2759"/>
<dbReference type="GO" id="GO:0030855">
    <property type="term" value="P:epithelial cell differentiation"/>
    <property type="evidence" value="ECO:0007669"/>
    <property type="project" value="UniProtKB-ARBA"/>
</dbReference>
<dbReference type="Pfam" id="PF02210">
    <property type="entry name" value="Laminin_G_2"/>
    <property type="match status" value="1"/>
</dbReference>
<dbReference type="InterPro" id="IPR001791">
    <property type="entry name" value="Laminin_G"/>
</dbReference>
<feature type="domain" description="Cadherin" evidence="20">
    <location>
        <begin position="3565"/>
        <end position="3671"/>
    </location>
</feature>
<gene>
    <name evidence="21" type="ORF">PHAECO_LOCUS12626</name>
</gene>
<dbReference type="InterPro" id="IPR020894">
    <property type="entry name" value="Cadherin_CS"/>
</dbReference>
<feature type="domain" description="EGF-like" evidence="19">
    <location>
        <begin position="4186"/>
        <end position="4222"/>
    </location>
</feature>
<dbReference type="GO" id="GO:0008104">
    <property type="term" value="P:intracellular protein localization"/>
    <property type="evidence" value="ECO:0007669"/>
    <property type="project" value="UniProtKB-ARBA"/>
</dbReference>
<feature type="domain" description="Cadherin" evidence="20">
    <location>
        <begin position="2431"/>
        <end position="2510"/>
    </location>
</feature>
<dbReference type="PANTHER" id="PTHR24026">
    <property type="entry name" value="FAT ATYPICAL CADHERIN-RELATED"/>
    <property type="match status" value="1"/>
</dbReference>
<keyword evidence="4 16" id="KW-0812">Transmembrane</keyword>
<feature type="chain" id="PRO_5040141964" evidence="17">
    <location>
        <begin position="20"/>
        <end position="4666"/>
    </location>
</feature>
<evidence type="ECO:0000256" key="17">
    <source>
        <dbReference type="SAM" id="SignalP"/>
    </source>
</evidence>
<dbReference type="InterPro" id="IPR000742">
    <property type="entry name" value="EGF"/>
</dbReference>
<evidence type="ECO:0000256" key="7">
    <source>
        <dbReference type="ARBA" id="ARBA00022837"/>
    </source>
</evidence>
<dbReference type="PROSITE" id="PS00022">
    <property type="entry name" value="EGF_1"/>
    <property type="match status" value="4"/>
</dbReference>
<dbReference type="FunFam" id="2.60.40.60:FF:000015">
    <property type="entry name" value="FAT atypical cadherin 1"/>
    <property type="match status" value="1"/>
</dbReference>
<dbReference type="FunFam" id="2.60.40.60:FF:000005">
    <property type="entry name" value="Protocadherin 9"/>
    <property type="match status" value="1"/>
</dbReference>
<dbReference type="GO" id="GO:0050839">
    <property type="term" value="F:cell adhesion molecule binding"/>
    <property type="evidence" value="ECO:0007669"/>
    <property type="project" value="UniProtKB-ARBA"/>
</dbReference>
<dbReference type="FunFam" id="2.60.40.60:FF:000037">
    <property type="entry name" value="FAT atypical cadherin 1"/>
    <property type="match status" value="1"/>
</dbReference>
<feature type="domain" description="Cadherin" evidence="20">
    <location>
        <begin position="1473"/>
        <end position="1578"/>
    </location>
</feature>
<feature type="domain" description="EGF-like" evidence="19">
    <location>
        <begin position="4073"/>
        <end position="4109"/>
    </location>
</feature>
<keyword evidence="11 14" id="KW-1015">Disulfide bond</keyword>
<evidence type="ECO:0000313" key="21">
    <source>
        <dbReference type="EMBL" id="CAG9825597.1"/>
    </source>
</evidence>
<evidence type="ECO:0000256" key="14">
    <source>
        <dbReference type="PROSITE-ProRule" id="PRU00076"/>
    </source>
</evidence>
<accession>A0A9N9SKE5</accession>
<dbReference type="SMART" id="SM00282">
    <property type="entry name" value="LamG"/>
    <property type="match status" value="1"/>
</dbReference>
<feature type="domain" description="Cadherin" evidence="20">
    <location>
        <begin position="3132"/>
        <end position="3235"/>
    </location>
</feature>
<evidence type="ECO:0000259" key="18">
    <source>
        <dbReference type="PROSITE" id="PS50025"/>
    </source>
</evidence>
<dbReference type="SUPFAM" id="SSF49313">
    <property type="entry name" value="Cadherin-like"/>
    <property type="match status" value="34"/>
</dbReference>
<keyword evidence="6" id="KW-0677">Repeat</keyword>
<keyword evidence="22" id="KW-1185">Reference proteome</keyword>
<reference evidence="21" key="2">
    <citation type="submission" date="2022-10" db="EMBL/GenBank/DDBJ databases">
        <authorList>
            <consortium name="ENA_rothamsted_submissions"/>
            <consortium name="culmorum"/>
            <person name="King R."/>
        </authorList>
    </citation>
    <scope>NUCLEOTIDE SEQUENCE</scope>
</reference>
<feature type="domain" description="Cadherin" evidence="20">
    <location>
        <begin position="1374"/>
        <end position="1472"/>
    </location>
</feature>
<dbReference type="PROSITE" id="PS01186">
    <property type="entry name" value="EGF_2"/>
    <property type="match status" value="1"/>
</dbReference>
<dbReference type="FunFam" id="2.60.40.60:FF:000033">
    <property type="entry name" value="FAT atypical cadherin 1"/>
    <property type="match status" value="3"/>
</dbReference>
<dbReference type="GO" id="GO:0005886">
    <property type="term" value="C:plasma membrane"/>
    <property type="evidence" value="ECO:0007669"/>
    <property type="project" value="UniProtKB-SubCell"/>
</dbReference>
<dbReference type="SMART" id="SM00179">
    <property type="entry name" value="EGF_CA"/>
    <property type="match status" value="4"/>
</dbReference>
<dbReference type="FunFam" id="2.60.40.60:FF:000013">
    <property type="entry name" value="Cadherin EGF LAG seven-pass G-type receptor"/>
    <property type="match status" value="3"/>
</dbReference>
<feature type="domain" description="Cadherin" evidence="20">
    <location>
        <begin position="3028"/>
        <end position="3131"/>
    </location>
</feature>
<feature type="domain" description="Cadherin" evidence="20">
    <location>
        <begin position="2819"/>
        <end position="2925"/>
    </location>
</feature>
<feature type="domain" description="Cadherin" evidence="20">
    <location>
        <begin position="2614"/>
        <end position="2721"/>
    </location>
</feature>
<feature type="domain" description="Cadherin" evidence="20">
    <location>
        <begin position="1287"/>
        <end position="1374"/>
    </location>
</feature>
<dbReference type="InterPro" id="IPR018097">
    <property type="entry name" value="EGF_Ca-bd_CS"/>
</dbReference>
<dbReference type="InterPro" id="IPR000152">
    <property type="entry name" value="EGF-type_Asp/Asn_hydroxyl_site"/>
</dbReference>
<evidence type="ECO:0000256" key="15">
    <source>
        <dbReference type="SAM" id="MobiDB-lite"/>
    </source>
</evidence>
<feature type="domain" description="Cadherin" evidence="20">
    <location>
        <begin position="597"/>
        <end position="689"/>
    </location>
</feature>
<feature type="domain" description="Cadherin" evidence="20">
    <location>
        <begin position="1782"/>
        <end position="1895"/>
    </location>
</feature>
<dbReference type="GO" id="GO:0048589">
    <property type="term" value="P:developmental growth"/>
    <property type="evidence" value="ECO:0007669"/>
    <property type="project" value="UniProtKB-ARBA"/>
</dbReference>
<dbReference type="GO" id="GO:0007424">
    <property type="term" value="P:open tracheal system development"/>
    <property type="evidence" value="ECO:0007669"/>
    <property type="project" value="UniProtKB-ARBA"/>
</dbReference>
<evidence type="ECO:0000256" key="2">
    <source>
        <dbReference type="ARBA" id="ARBA00022475"/>
    </source>
</evidence>
<dbReference type="FunFam" id="2.60.40.60:FF:000021">
    <property type="entry name" value="FAT atypical cadherin 1"/>
    <property type="match status" value="2"/>
</dbReference>
<feature type="disulfide bond" evidence="14">
    <location>
        <begin position="3839"/>
        <end position="3856"/>
    </location>
</feature>
<dbReference type="FunFam" id="2.60.40.60:FF:000032">
    <property type="entry name" value="FAT atypical cadherin 1"/>
    <property type="match status" value="1"/>
</dbReference>
<evidence type="ECO:0000256" key="10">
    <source>
        <dbReference type="ARBA" id="ARBA00023136"/>
    </source>
</evidence>
<feature type="domain" description="Cadherin" evidence="20">
    <location>
        <begin position="2926"/>
        <end position="3027"/>
    </location>
</feature>
<feature type="domain" description="Cadherin" evidence="20">
    <location>
        <begin position="1162"/>
        <end position="1267"/>
    </location>
</feature>
<dbReference type="GO" id="GO:0048513">
    <property type="term" value="P:animal organ development"/>
    <property type="evidence" value="ECO:0007669"/>
    <property type="project" value="UniProtKB-ARBA"/>
</dbReference>
<sequence length="4666" mass="516026">MHQWAFICCLSPFLLLTQADSLDPDSSGQPLDFHFTKPLYNVYIPENSSPRTYATQKPGFDFMGIRVPLNSSWDIRYRIVEGDKDHFFKAEPRVVGDFCFLFIRIRTGNNDVLNRERKDKYSLQVRALISAEKKRDKNQYTSDTVVEVTVSDANDLNPLFYPSEYSVTVSEDAAVHQSVVRVVAEDADLGVNGDIYYSFIGDTDQFEVHPVSGVISLSRPIRYQDGPYHELTVSAQDRGTNPKHSNKGLSKAIVKIRVEQANFFAPDITIKKHPQIVENSNADIYAIVTVTDKDAGPHGQIAGLDIVDGDPDGHFRIRRTGPSEFNIEVSKLLDREAAPNGYVLQLRASDRGTPRKESYKAVPVSLADFNDNGPIFSKEIYEVKVSENAPVNTPLIRLKVSDADDGSNGQVFLEIVGGNEGGEFSINADTGMLYTAVELDAESKQLYSLTVSAVDQGNVATRKQSSAKIKIYVEDTNDNDPIFEKREQTVWVDENMSAGTSVTTVHAKDKDQGENAYISYLLANLNDVPFEIDHFSGIIRTSRLLDYESMRRTFTLHVRASDWGLPYRRQTEMQVVVKVRDINDNRPQFEKIDCYGEVSRKSAIGAEIVVLSAIDFDTGSIISYQIVSGNDDGCFGIDGTSGTIYVTCDLNDVKVSDRGLNVTATDDTHFADIARVHFKLVDGNSAEGFECKDTGVARRLTEVLADAENNNRADVKEEFPMMPTRYGQNVHSPEFIDFPVEIKVNESVALGTVLVELSARDRDLGYNGRLVYGISGGDLHSQFSIDLESGELRVIGHLDREKLDEYFLNVTVYDLGKPRKSSSRILPVTVLDVNDNAPKFEKSLASFRVAENASNGTAIFRANATDPDEGENAKVSYSIVTETNDFHIYEDSGMLVVYNALDRERQSSYELRVRATDGGGKDAENLPLFSEALVRITIDDINDNAPKFGLLNYAVNVREDVPVGTVVAVVSALDPDEGPEGKVYYSIGDSDGDDKLFKVDSLSGTIRTNASLDFEERQQHTLIVIANDKGNPSLSSEAIVTVNVVDVNENLHAPQFEDFVFAGMVKENLPVGTFVLQLQAEDADVVGDDAQIEYSIRAGDGIGIFSIDEKGIITTLATLDVETKSHYWITVYAQDRGIFPLFSTAEVYIQVLDENDNYPLSEEPVYYPSIAEESPAGTVVLQIKATDRDVDPVKNITYKIVSGDPEGFFAINTSTGALTTTSRKLNRETQDEYILEVSICDNGKPALSSVARVVVTVDDINDNSPEFDQNVYDVHLPSRLANIEDPLFQVLALDKDAGENAQLKYQFKSAKYRSKFRIDGKTGCVYAHKEFVSGQEYELHVRVTDRGDPPKFNTCKVQIHVANESIEANSPPVVKSPPRVWLSEGEEVGFLVSTVTASDPDNDTVWYNIVGGNERGEFYIRRDVGNVILVKKVDYETQKEYSLNISVSDSTHTVYTTLNVSLLDVNDERPVFSKSVYKVELSEAVPIYTEVLTLEASDKDDNDTLLFSFHSAENVASLRTFILDSITGVITLAASLDRETLTEHILTVSVKDGGTPARKNFARLHLTVHDDNDHVPQFFDKLLVGGAFETAAVGTAVLRAYAVDHDKGDNARLTYSIVSGNVGNVFKVDPDLGTVSIAKDLERSPIKEYILYIKASDHGEPPLSAVVPAHIALTMADNAPPKFAAQEIVAEVYEDLPLFSYVAHLDVRSTSSLQFKIIEGNVDGAFLITPSTGVITILKHLDYETTKFYNLSVIATNMASISAPCRVIVHVLDRNDNPPRFLNLSYSGSISESAPAHSLVLADGGEPLVVKAADADAGKNALLLFDIVENLPRKYFEIDSNTGAVRNIEPLDYEQRAVFSFHVQVSDRGTPKLFSDTMAKVDIEVVNTNDCPPAFKASIYNVTLLLPTYKNITVAQVNATDLDSPHGEDLKYDIIDGNNLNTFHINPISGLITLALPANLKHSHKLLVRVSDGKFSDVAKVYVYSDKSEYSDFKFQKALYEGTVVENSTKVTYVCVVNLLGSELNDHVLFRILNPTDLFRIGATSGVIKTTGVKFDREAEDVYELIVEALCKSFNGDTKVTHVKVRINVLDINDNCPQFVDLPYYGVVSVDDEKGSVVARVKALDADVAENAEVRYELIKGQGELFKVRRESGHVEIKQRLEGFDEGYDLLVAAYDKGMTPCRTDTTVHIKVVNKSMPTFKQQFYFGNVSENTEAHTPLPLSIKAISPLDHDLIYTIHKGNDMDKFAIDSHTGTLFLVDELDYEKETEHKLEVRATDAKTGVHIDVPVILAVLDYNDCAPEFSKANYEVSMSEATRPDSLIFRVSATDEDAGKNGEISYSLQKDEANSSDYFYVSEEDGSLFLRRVLDREQKQAYHFVVVATDRGMPSLRTTAHVWLEVLDTNDNAPVFEEESMSCRLSIGAKRDQFAAVVRAVDPDDGDVLHYAVHTGDDHQLFAMDAETGVLTLSNVGAFGARAGIVLLNVSASDGVYTTFTRFKVEVLPANSYLPRFNEVFKDVHVPENRPPGYPVTTVTATDEDMGEYGNVTYTIHSELMRKVFTIDKYTGKVETKKKLDRENRKLYEILVCATDGGGLTDFMTVRVKVADENDNAPKFLLREYKVSIYSNLTRDSTFVTIRALDEDEGENALVTYDIYEKQTSDVQGMFAIDPANGRMHLLRDARTRVGQVFQFFVRASDGGTPARYSDVPVNVLIMGADDNPPVLERSNGKFFLSENSPVGTVITNLRPISNPSIKFEMVSDSGQFNVDAQGQVSLARPLDFETRASHVIGVLALTNSSPPLATLAEILLQVQDENDHAPEFESAHYVWHVGENVRKDAIVMRVVAHDADQGSNGEVTYNFADESSEASNTFSIDSHTGWVSVIAELDREAKAEHSFYVTASDNGTPKHSVRASVTIKLKDYNDNPTLFTERTYRTMVKEDALPGTVLLSLPTRDADSDLSTPVEFSILSGDPHSRFQIKKDTGKIYVAKSLDREKVDSYSLEVIVSDGFFTDVANVEIIVLDVNDNPPYCVNHRYRKTLSEDLAPLTSVLRVLVVDLDSPDNSKFRYVLSGNGSERFHLHKETGELKTAVYLDREKQSKYLLTAHVHDKDHSNWECSSAIELTVTDVNDNAPIFSSRSYTVSLPEDSPVGTPVTEMRATDADLGVNRRISYSFVDSYNDHFSIDADSGAVLLAKPLDRELKAQYNLTLQAADGGSHRLSAVAYLIVNVQDVNDNPPVFERAGYRAVVPEIDAVGTEVVRVEASSRDIGPNAEIHYAIVGGNEHKKFAINSKTGMITIAESLDFERGKEYALTVQAIDGGVPPLSGVTTVNVTVADCNDNAPVFSQNSYNARVREDARIGEKVLQVVATDLDSTFNGRVSYSIIKGNNGNKFDIDEKTGHVRVSGELDREIISSYVLEILAKDGGSPVLSGQALLNIEIADVNDNPPMFTEQNYTAIVQEDKPIGQSILEFVISDLDGPPNGRPFTFDFRDGNEANTFLIDQHGRLRTAAKFNHKVRAAYLLQVRVFDNGSPPLYSDARVAVKVVEESQYPPMVTPLEVNVNSYLDVYPGGVIGKVYANDQDQYDVLTYSLSPMYGPNMQQQQHQQTLELFRIDRSDGTLEACARLDAGEYRLNVSVSDGKFADHAVVKVNVAVVAEEVAEKAVSIRFRDVAPDSFIASHKKGFARAIRNAMKCRLEDVVIVSLHPTVPEKATERSAKRRSEVVAGGGQRHLDLLFGVRRPDGGFYAPQVVRKELIEGLRELEETANLVVEEIVQSRCNGEQCRFGICQDQYVLDNDHIDRVFTAFTSFVSPRYTQKVECVCKEGYGGDKCDTMINECGKQPCANFQICVPDSSAIGYTCQCPEGYAGDTCSDNVSDCHDKSCYTARNPISFSGKSYSQYKIINEKLVEEQFSLSLRIRTLQLTGNIMYAAGLVDYHILEISNGGVQYRFDLGSGEGLVRVFDVYVSDGGWHDVRLERRRNSAEITVDGARTAHGAAPGPAEALGLDGDGMYFGAEVRRRKVQGLEEVSRGFVGCMDDIRMAQVPIPLHKSGDNPAVMLKHFANLEFSCDVSRILVPPGPCGSQPCLNGGTCRDTNAGFECFCHDRYKGRFCELDTDPCASQPCLFGGECSPAVAGDFVCECAVGLSGKRCEYGRFCSPNPCKHGGVCEEGNDGPLCKCRSFVGKYCEYDLNECDSSPCQNGGTCVNSFGSFHCSCPANVSGTYCATTFNSHIAFSFYGVSLEHLVYFAVAVLFLLLSIVVLAVCLCHRRRRKRRKRRDNLKENVLLNSNRSHDIPEFKRTSKLSNLEVNQQREMSNCAPRPVSYIANSQSESTYGSNAPPNAMLKNLDTLRSYGSAADELENVPIDYVRNLNRGTPQGCSGNHCDLDKTTWAEQMHMTTAAERKGGKNNANYMVPPHQDKYDAAHNKFDNKHANRSNRGGGGSMRDDEEQRNIDSYHWDCSDWARPCQTLPNITEVPGSEILDSSSFHSNESNESRHPGAAAGAVLGAGALASFDVYRNIGTVDEDVDEEYLSEAEYEGKRELNVLDSGNDDYTFMPADNYLRHPNSYLPAHGYNITTNDIDQGNLQSPGTDSDEIVPYGFPVKRNRRKHDDDDVSSIITTLEERHSLLEGYVSNSDVSTNLCEIEDSECETESKPLNSNSRSSHQTAV</sequence>
<dbReference type="EMBL" id="OU896715">
    <property type="protein sequence ID" value="CAG9825597.1"/>
    <property type="molecule type" value="Genomic_DNA"/>
</dbReference>
<feature type="domain" description="Cadherin" evidence="20">
    <location>
        <begin position="1706"/>
        <end position="1781"/>
    </location>
</feature>
<comment type="subcellular location">
    <subcellularLocation>
        <location evidence="1">Cell membrane</location>
        <topology evidence="1">Single-pass type I membrane protein</topology>
    </subcellularLocation>
</comment>
<keyword evidence="8" id="KW-0130">Cell adhesion</keyword>
<dbReference type="SMART" id="SM00181">
    <property type="entry name" value="EGF"/>
    <property type="match status" value="6"/>
</dbReference>
<dbReference type="FunFam" id="2.60.40.60:FF:000020">
    <property type="entry name" value="Dachsous cadherin-related 1b"/>
    <property type="match status" value="4"/>
</dbReference>
<proteinExistence type="predicted"/>
<dbReference type="PANTHER" id="PTHR24026:SF51">
    <property type="entry name" value="PROTOCADHERIN-LIKE WING POLARITY PROTEIN STAN"/>
    <property type="match status" value="1"/>
</dbReference>
<evidence type="ECO:0000259" key="20">
    <source>
        <dbReference type="PROSITE" id="PS50268"/>
    </source>
</evidence>
<dbReference type="Gene3D" id="2.10.25.10">
    <property type="entry name" value="Laminin"/>
    <property type="match status" value="5"/>
</dbReference>
<dbReference type="FunFam" id="2.60.40.60:FF:000051">
    <property type="entry name" value="FAT atypical cadherin 1"/>
    <property type="match status" value="1"/>
</dbReference>
<keyword evidence="12" id="KW-0325">Glycoprotein</keyword>
<evidence type="ECO:0000256" key="4">
    <source>
        <dbReference type="ARBA" id="ARBA00022692"/>
    </source>
</evidence>
<dbReference type="SMART" id="SM00112">
    <property type="entry name" value="CA"/>
    <property type="match status" value="34"/>
</dbReference>
<dbReference type="FunFam" id="2.60.40.60:FF:000100">
    <property type="entry name" value="protocadherin Fat 2"/>
    <property type="match status" value="1"/>
</dbReference>
<evidence type="ECO:0000256" key="13">
    <source>
        <dbReference type="PROSITE-ProRule" id="PRU00043"/>
    </source>
</evidence>
<evidence type="ECO:0000256" key="6">
    <source>
        <dbReference type="ARBA" id="ARBA00022737"/>
    </source>
</evidence>
<evidence type="ECO:0000313" key="22">
    <source>
        <dbReference type="Proteomes" id="UP001153737"/>
    </source>
</evidence>
<evidence type="ECO:0000256" key="12">
    <source>
        <dbReference type="ARBA" id="ARBA00023180"/>
    </source>
</evidence>
<evidence type="ECO:0000259" key="19">
    <source>
        <dbReference type="PROSITE" id="PS50026"/>
    </source>
</evidence>
<name>A0A9N9SKE5_PHACE</name>
<dbReference type="CDD" id="cd00110">
    <property type="entry name" value="LamG"/>
    <property type="match status" value="1"/>
</dbReference>
<feature type="domain" description="Cadherin" evidence="20">
    <location>
        <begin position="3446"/>
        <end position="3550"/>
    </location>
</feature>
<feature type="domain" description="Cadherin" evidence="20">
    <location>
        <begin position="2511"/>
        <end position="2613"/>
    </location>
</feature>
<dbReference type="Proteomes" id="UP001153737">
    <property type="component" value="Chromosome 9"/>
</dbReference>
<feature type="signal peptide" evidence="17">
    <location>
        <begin position="1"/>
        <end position="19"/>
    </location>
</feature>
<feature type="compositionally biased region" description="Polar residues" evidence="15">
    <location>
        <begin position="4652"/>
        <end position="4666"/>
    </location>
</feature>
<dbReference type="PROSITE" id="PS01187">
    <property type="entry name" value="EGF_CA"/>
    <property type="match status" value="1"/>
</dbReference>
<feature type="domain" description="EGF-like" evidence="19">
    <location>
        <begin position="4149"/>
        <end position="4184"/>
    </location>
</feature>
<keyword evidence="5 17" id="KW-0732">Signal</keyword>
<feature type="region of interest" description="Disordered" evidence="15">
    <location>
        <begin position="4647"/>
        <end position="4666"/>
    </location>
</feature>
<dbReference type="Gene3D" id="2.60.40.60">
    <property type="entry name" value="Cadherins"/>
    <property type="match status" value="34"/>
</dbReference>
<dbReference type="CDD" id="cd11304">
    <property type="entry name" value="Cadherin_repeat"/>
    <property type="match status" value="34"/>
</dbReference>
<dbReference type="Pfam" id="PF00008">
    <property type="entry name" value="EGF"/>
    <property type="match status" value="2"/>
</dbReference>
<dbReference type="SUPFAM" id="SSF57196">
    <property type="entry name" value="EGF/Laminin"/>
    <property type="match status" value="3"/>
</dbReference>
<evidence type="ECO:0000256" key="11">
    <source>
        <dbReference type="ARBA" id="ARBA00023157"/>
    </source>
</evidence>
<dbReference type="InterPro" id="IPR015919">
    <property type="entry name" value="Cadherin-like_sf"/>
</dbReference>
<feature type="region of interest" description="Disordered" evidence="15">
    <location>
        <begin position="4427"/>
        <end position="4446"/>
    </location>
</feature>
<dbReference type="FunFam" id="2.60.40.60:FF:000059">
    <property type="entry name" value="FAT atypical cadherin 3"/>
    <property type="match status" value="1"/>
</dbReference>
<keyword evidence="2" id="KW-1003">Cell membrane</keyword>
<feature type="domain" description="Cadherin" evidence="20">
    <location>
        <begin position="2100"/>
        <end position="2200"/>
    </location>
</feature>
<dbReference type="GO" id="GO:0007163">
    <property type="term" value="P:establishment or maintenance of cell polarity"/>
    <property type="evidence" value="ECO:0007669"/>
    <property type="project" value="UniProtKB-ARBA"/>
</dbReference>
<evidence type="ECO:0000256" key="3">
    <source>
        <dbReference type="ARBA" id="ARBA00022536"/>
    </source>
</evidence>
<feature type="domain" description="Cadherin" evidence="20">
    <location>
        <begin position="1896"/>
        <end position="1995"/>
    </location>
</feature>
<feature type="domain" description="Cadherin" evidence="20">
    <location>
        <begin position="2201"/>
        <end position="2302"/>
    </location>
</feature>
<dbReference type="GO" id="GO:0005509">
    <property type="term" value="F:calcium ion binding"/>
    <property type="evidence" value="ECO:0007669"/>
    <property type="project" value="UniProtKB-UniRule"/>
</dbReference>
<feature type="disulfide bond" evidence="14">
    <location>
        <begin position="4138"/>
        <end position="4147"/>
    </location>
</feature>
<evidence type="ECO:0000256" key="16">
    <source>
        <dbReference type="SAM" id="Phobius"/>
    </source>
</evidence>
<protein>
    <submittedName>
        <fullName evidence="21">Uncharacterized protein</fullName>
    </submittedName>
</protein>
<feature type="domain" description="Cadherin" evidence="20">
    <location>
        <begin position="949"/>
        <end position="1056"/>
    </location>
</feature>
<feature type="domain" description="Cadherin" evidence="20">
    <location>
        <begin position="3236"/>
        <end position="3340"/>
    </location>
</feature>
<feature type="domain" description="Cadherin" evidence="20">
    <location>
        <begin position="2303"/>
        <end position="2409"/>
    </location>
</feature>
<keyword evidence="10 16" id="KW-0472">Membrane</keyword>
<evidence type="ECO:0000256" key="9">
    <source>
        <dbReference type="ARBA" id="ARBA00022989"/>
    </source>
</evidence>
<feature type="domain" description="EGF-like" evidence="19">
    <location>
        <begin position="4111"/>
        <end position="4148"/>
    </location>
</feature>
<dbReference type="GO" id="GO:0007010">
    <property type="term" value="P:cytoskeleton organization"/>
    <property type="evidence" value="ECO:0007669"/>
    <property type="project" value="UniProtKB-ARBA"/>
</dbReference>
<evidence type="ECO:0000256" key="8">
    <source>
        <dbReference type="ARBA" id="ARBA00022889"/>
    </source>
</evidence>
<feature type="domain" description="Cadherin" evidence="20">
    <location>
        <begin position="1996"/>
        <end position="2099"/>
    </location>
</feature>
<feature type="domain" description="Cadherin" evidence="20">
    <location>
        <begin position="841"/>
        <end position="948"/>
    </location>
</feature>
<feature type="domain" description="Cadherin" evidence="20">
    <location>
        <begin position="275"/>
        <end position="376"/>
    </location>
</feature>
<dbReference type="SUPFAM" id="SSF49899">
    <property type="entry name" value="Concanavalin A-like lectins/glucanases"/>
    <property type="match status" value="1"/>
</dbReference>
<dbReference type="FunFam" id="2.60.40.60:FF:000066">
    <property type="entry name" value="FAT atypical cadherin 1"/>
    <property type="match status" value="1"/>
</dbReference>
<dbReference type="InterPro" id="IPR013320">
    <property type="entry name" value="ConA-like_dom_sf"/>
</dbReference>
<dbReference type="Pfam" id="PF00028">
    <property type="entry name" value="Cadherin"/>
    <property type="match status" value="27"/>
</dbReference>
<feature type="disulfide bond" evidence="14">
    <location>
        <begin position="4212"/>
        <end position="4221"/>
    </location>
</feature>
<feature type="disulfide bond" evidence="14">
    <location>
        <begin position="3858"/>
        <end position="3867"/>
    </location>
</feature>
<dbReference type="FunFam" id="2.60.40.60:FF:000024">
    <property type="entry name" value="FAT atypical cadherin 3"/>
    <property type="match status" value="3"/>
</dbReference>
<dbReference type="FunFam" id="2.60.40.60:FF:000080">
    <property type="entry name" value="FAT atypical cadherin 1"/>
    <property type="match status" value="1"/>
</dbReference>
<dbReference type="PROSITE" id="PS00010">
    <property type="entry name" value="ASX_HYDROXYL"/>
    <property type="match status" value="2"/>
</dbReference>
<feature type="domain" description="Cadherin" evidence="20">
    <location>
        <begin position="3341"/>
        <end position="3445"/>
    </location>
</feature>
<dbReference type="FunFam" id="2.10.25.10:FF:000472">
    <property type="entry name" value="Uncharacterized protein, isoform A"/>
    <property type="match status" value="1"/>
</dbReference>
<feature type="domain" description="Cadherin" evidence="20">
    <location>
        <begin position="36"/>
        <end position="160"/>
    </location>
</feature>
<dbReference type="Gene3D" id="2.60.120.200">
    <property type="match status" value="1"/>
</dbReference>
<dbReference type="FunFam" id="2.60.40.60:FF:000116">
    <property type="entry name" value="Dachsous cadherin-related 2"/>
    <property type="match status" value="1"/>
</dbReference>
<dbReference type="PROSITE" id="PS00232">
    <property type="entry name" value="CADHERIN_1"/>
    <property type="match status" value="14"/>
</dbReference>
<dbReference type="FunFam" id="2.60.40.60:FF:000064">
    <property type="entry name" value="FAT atypical cadherin 1"/>
    <property type="match status" value="1"/>
</dbReference>
<dbReference type="GO" id="GO:0007156">
    <property type="term" value="P:homophilic cell adhesion via plasma membrane adhesion molecules"/>
    <property type="evidence" value="ECO:0007669"/>
    <property type="project" value="InterPro"/>
</dbReference>
<feature type="domain" description="Cadherin" evidence="20">
    <location>
        <begin position="484"/>
        <end position="589"/>
    </location>
</feature>
<feature type="domain" description="Laminin G" evidence="18">
    <location>
        <begin position="3885"/>
        <end position="4065"/>
    </location>
</feature>
<dbReference type="PROSITE" id="PS50026">
    <property type="entry name" value="EGF_3"/>
    <property type="match status" value="5"/>
</dbReference>
<dbReference type="PROSITE" id="PS50268">
    <property type="entry name" value="CADHERIN_2"/>
    <property type="match status" value="34"/>
</dbReference>
<feature type="domain" description="Cadherin" evidence="20">
    <location>
        <begin position="161"/>
        <end position="268"/>
    </location>
</feature>
<feature type="domain" description="Cadherin" evidence="20">
    <location>
        <begin position="1589"/>
        <end position="1683"/>
    </location>
</feature>
<keyword evidence="9 16" id="KW-1133">Transmembrane helix</keyword>
<organism evidence="21 22">
    <name type="scientific">Phaedon cochleariae</name>
    <name type="common">Mustard beetle</name>
    <dbReference type="NCBI Taxonomy" id="80249"/>
    <lineage>
        <taxon>Eukaryota</taxon>
        <taxon>Metazoa</taxon>
        <taxon>Ecdysozoa</taxon>
        <taxon>Arthropoda</taxon>
        <taxon>Hexapoda</taxon>
        <taxon>Insecta</taxon>
        <taxon>Pterygota</taxon>
        <taxon>Neoptera</taxon>
        <taxon>Endopterygota</taxon>
        <taxon>Coleoptera</taxon>
        <taxon>Polyphaga</taxon>
        <taxon>Cucujiformia</taxon>
        <taxon>Chrysomeloidea</taxon>
        <taxon>Chrysomelidae</taxon>
        <taxon>Chrysomelinae</taxon>
        <taxon>Chrysomelini</taxon>
        <taxon>Phaedon</taxon>
    </lineage>
</organism>
<dbReference type="InterPro" id="IPR001881">
    <property type="entry name" value="EGF-like_Ca-bd_dom"/>
</dbReference>
<feature type="domain" description="Cadherin" evidence="20">
    <location>
        <begin position="1057"/>
        <end position="1166"/>
    </location>
</feature>
<dbReference type="PROSITE" id="PS50025">
    <property type="entry name" value="LAM_G_DOMAIN"/>
    <property type="match status" value="1"/>
</dbReference>
<feature type="domain" description="EGF-like" evidence="19">
    <location>
        <begin position="3830"/>
        <end position="3868"/>
    </location>
</feature>
<dbReference type="GO" id="GO:0001736">
    <property type="term" value="P:establishment of planar polarity"/>
    <property type="evidence" value="ECO:0007669"/>
    <property type="project" value="UniProtKB-ARBA"/>
</dbReference>
<feature type="disulfide bond" evidence="14">
    <location>
        <begin position="4099"/>
        <end position="4108"/>
    </location>
</feature>
<dbReference type="FunFam" id="2.60.40.60:FF:000084">
    <property type="entry name" value="FAT atypical cadherin 3"/>
    <property type="match status" value="1"/>
</dbReference>
<feature type="domain" description="Cadherin" evidence="20">
    <location>
        <begin position="736"/>
        <end position="840"/>
    </location>
</feature>
<evidence type="ECO:0000256" key="1">
    <source>
        <dbReference type="ARBA" id="ARBA00004251"/>
    </source>
</evidence>
<dbReference type="FunFam" id="2.60.40.60:FF:000053">
    <property type="entry name" value="FAT atypical cadherin 3"/>
    <property type="match status" value="1"/>
</dbReference>
<feature type="transmembrane region" description="Helical" evidence="16">
    <location>
        <begin position="4241"/>
        <end position="4264"/>
    </location>
</feature>
<keyword evidence="3 14" id="KW-0245">EGF-like domain</keyword>
<dbReference type="InterPro" id="IPR002126">
    <property type="entry name" value="Cadherin-like_dom"/>
</dbReference>
<reference evidence="21" key="1">
    <citation type="submission" date="2022-01" db="EMBL/GenBank/DDBJ databases">
        <authorList>
            <person name="King R."/>
        </authorList>
    </citation>
    <scope>NUCLEOTIDE SEQUENCE</scope>
</reference>
<dbReference type="FunFam" id="2.10.25.10:FF:000125">
    <property type="entry name" value="Neurogenic locus notch protein-like"/>
    <property type="match status" value="1"/>
</dbReference>
<feature type="domain" description="Cadherin" evidence="20">
    <location>
        <begin position="377"/>
        <end position="483"/>
    </location>
</feature>
<dbReference type="PRINTS" id="PR00205">
    <property type="entry name" value="CADHERIN"/>
</dbReference>
<keyword evidence="7 13" id="KW-0106">Calcium</keyword>
<comment type="caution">
    <text evidence="14">Lacks conserved residue(s) required for the propagation of feature annotation.</text>
</comment>
<dbReference type="CDD" id="cd00054">
    <property type="entry name" value="EGF_CA"/>
    <property type="match status" value="5"/>
</dbReference>
<evidence type="ECO:0000256" key="5">
    <source>
        <dbReference type="ARBA" id="ARBA00022729"/>
    </source>
</evidence>
<dbReference type="FunFam" id="2.60.40.60:FF:000026">
    <property type="entry name" value="FAT atypical cadherin 1"/>
    <property type="match status" value="1"/>
</dbReference>